<proteinExistence type="predicted"/>
<feature type="compositionally biased region" description="Basic and acidic residues" evidence="1">
    <location>
        <begin position="55"/>
        <end position="80"/>
    </location>
</feature>
<dbReference type="EMBL" id="CAUWAG010000006">
    <property type="protein sequence ID" value="CAJ2503366.1"/>
    <property type="molecule type" value="Genomic_DNA"/>
</dbReference>
<protein>
    <submittedName>
        <fullName evidence="2">Uu.00g107600.m01.CDS01</fullName>
    </submittedName>
</protein>
<dbReference type="Proteomes" id="UP001295740">
    <property type="component" value="Unassembled WGS sequence"/>
</dbReference>
<feature type="compositionally biased region" description="Basic and acidic residues" evidence="1">
    <location>
        <begin position="1"/>
        <end position="10"/>
    </location>
</feature>
<dbReference type="AlphaFoldDB" id="A0AAI8VE83"/>
<feature type="compositionally biased region" description="Polar residues" evidence="1">
    <location>
        <begin position="91"/>
        <end position="114"/>
    </location>
</feature>
<organism evidence="2 3">
    <name type="scientific">Anthostomella pinea</name>
    <dbReference type="NCBI Taxonomy" id="933095"/>
    <lineage>
        <taxon>Eukaryota</taxon>
        <taxon>Fungi</taxon>
        <taxon>Dikarya</taxon>
        <taxon>Ascomycota</taxon>
        <taxon>Pezizomycotina</taxon>
        <taxon>Sordariomycetes</taxon>
        <taxon>Xylariomycetidae</taxon>
        <taxon>Xylariales</taxon>
        <taxon>Xylariaceae</taxon>
        <taxon>Anthostomella</taxon>
    </lineage>
</organism>
<reference evidence="2" key="1">
    <citation type="submission" date="2023-10" db="EMBL/GenBank/DDBJ databases">
        <authorList>
            <person name="Hackl T."/>
        </authorList>
    </citation>
    <scope>NUCLEOTIDE SEQUENCE</scope>
</reference>
<gene>
    <name evidence="2" type="ORF">KHLLAP_LOCUS3834</name>
</gene>
<name>A0AAI8VE83_9PEZI</name>
<feature type="region of interest" description="Disordered" evidence="1">
    <location>
        <begin position="1"/>
        <end position="120"/>
    </location>
</feature>
<evidence type="ECO:0000313" key="3">
    <source>
        <dbReference type="Proteomes" id="UP001295740"/>
    </source>
</evidence>
<evidence type="ECO:0000313" key="2">
    <source>
        <dbReference type="EMBL" id="CAJ2503366.1"/>
    </source>
</evidence>
<accession>A0AAI8VE83</accession>
<evidence type="ECO:0000256" key="1">
    <source>
        <dbReference type="SAM" id="MobiDB-lite"/>
    </source>
</evidence>
<keyword evidence="3" id="KW-1185">Reference proteome</keyword>
<comment type="caution">
    <text evidence="2">The sequence shown here is derived from an EMBL/GenBank/DDBJ whole genome shotgun (WGS) entry which is preliminary data.</text>
</comment>
<sequence>MSKIIDDVKTGLKGVRGAGDAVRGGLMDATDQAFDNNSNHPQTQASQQKNQAIAEKGRQDVRGVDDMMARREWEREDAKAAHHGAGVDTAATAQGATISGQQPAHAPNASSTGTTGHGLP</sequence>
<feature type="compositionally biased region" description="Polar residues" evidence="1">
    <location>
        <begin position="33"/>
        <end position="51"/>
    </location>
</feature>